<feature type="transmembrane region" description="Helical" evidence="8">
    <location>
        <begin position="314"/>
        <end position="335"/>
    </location>
</feature>
<dbReference type="GO" id="GO:0008519">
    <property type="term" value="F:ammonium channel activity"/>
    <property type="evidence" value="ECO:0007669"/>
    <property type="project" value="InterPro"/>
</dbReference>
<evidence type="ECO:0000256" key="7">
    <source>
        <dbReference type="ARBA" id="ARBA00023177"/>
    </source>
</evidence>
<dbReference type="Gene3D" id="1.10.3430.10">
    <property type="entry name" value="Ammonium transporter AmtB like domains"/>
    <property type="match status" value="1"/>
</dbReference>
<dbReference type="AlphaFoldDB" id="A0A2P6NBV4"/>
<keyword evidence="12" id="KW-1185">Reference proteome</keyword>
<protein>
    <recommendedName>
        <fullName evidence="8">Ammonium transporter</fullName>
    </recommendedName>
</protein>
<name>A0A2P6NBV4_9EUKA</name>
<dbReference type="STRING" id="1890364.A0A2P6NBV4"/>
<evidence type="ECO:0000256" key="9">
    <source>
        <dbReference type="SAM" id="MobiDB-lite"/>
    </source>
</evidence>
<evidence type="ECO:0000256" key="8">
    <source>
        <dbReference type="RuleBase" id="RU362002"/>
    </source>
</evidence>
<evidence type="ECO:0000256" key="2">
    <source>
        <dbReference type="ARBA" id="ARBA00005887"/>
    </source>
</evidence>
<feature type="transmembrane region" description="Helical" evidence="8">
    <location>
        <begin position="203"/>
        <end position="224"/>
    </location>
</feature>
<keyword evidence="6 8" id="KW-0472">Membrane</keyword>
<feature type="compositionally biased region" description="Low complexity" evidence="9">
    <location>
        <begin position="546"/>
        <end position="555"/>
    </location>
</feature>
<evidence type="ECO:0000259" key="10">
    <source>
        <dbReference type="Pfam" id="PF00909"/>
    </source>
</evidence>
<accession>A0A2P6NBV4</accession>
<dbReference type="PROSITE" id="PS01219">
    <property type="entry name" value="AMMONIUM_TRANSP"/>
    <property type="match status" value="1"/>
</dbReference>
<feature type="transmembrane region" description="Helical" evidence="8">
    <location>
        <begin position="469"/>
        <end position="494"/>
    </location>
</feature>
<feature type="transmembrane region" description="Helical" evidence="8">
    <location>
        <begin position="375"/>
        <end position="394"/>
    </location>
</feature>
<keyword evidence="7 8" id="KW-0924">Ammonia transport</keyword>
<comment type="similarity">
    <text evidence="2 8">Belongs to the ammonia transporter channel (TC 1.A.11.2) family.</text>
</comment>
<dbReference type="InterPro" id="IPR029020">
    <property type="entry name" value="Ammonium/urea_transptr"/>
</dbReference>
<dbReference type="PANTHER" id="PTHR43029">
    <property type="entry name" value="AMMONIUM TRANSPORTER MEP2"/>
    <property type="match status" value="1"/>
</dbReference>
<keyword evidence="5 8" id="KW-1133">Transmembrane helix</keyword>
<dbReference type="PANTHER" id="PTHR43029:SF10">
    <property type="entry name" value="AMMONIUM TRANSPORTER MEP2"/>
    <property type="match status" value="1"/>
</dbReference>
<dbReference type="InterPro" id="IPR001905">
    <property type="entry name" value="Ammonium_transpt"/>
</dbReference>
<dbReference type="NCBIfam" id="TIGR00836">
    <property type="entry name" value="amt"/>
    <property type="match status" value="1"/>
</dbReference>
<feature type="transmembrane region" description="Helical" evidence="8">
    <location>
        <begin position="400"/>
        <end position="416"/>
    </location>
</feature>
<feature type="transmembrane region" description="Helical" evidence="8">
    <location>
        <begin position="280"/>
        <end position="302"/>
    </location>
</feature>
<comment type="caution">
    <text evidence="11">The sequence shown here is derived from an EMBL/GenBank/DDBJ whole genome shotgun (WGS) entry which is preliminary data.</text>
</comment>
<evidence type="ECO:0000256" key="5">
    <source>
        <dbReference type="ARBA" id="ARBA00022989"/>
    </source>
</evidence>
<keyword evidence="3 8" id="KW-0813">Transport</keyword>
<feature type="transmembrane region" description="Helical" evidence="8">
    <location>
        <begin position="231"/>
        <end position="253"/>
    </location>
</feature>
<feature type="domain" description="Ammonium transporter AmtB-like" evidence="10">
    <location>
        <begin position="113"/>
        <end position="520"/>
    </location>
</feature>
<dbReference type="Pfam" id="PF00909">
    <property type="entry name" value="Ammonium_transp"/>
    <property type="match status" value="1"/>
</dbReference>
<feature type="transmembrane region" description="Helical" evidence="8">
    <location>
        <begin position="428"/>
        <end position="449"/>
    </location>
</feature>
<reference evidence="11 12" key="1">
    <citation type="journal article" date="2018" name="Genome Biol. Evol.">
        <title>Multiple Roots of Fruiting Body Formation in Amoebozoa.</title>
        <authorList>
            <person name="Hillmann F."/>
            <person name="Forbes G."/>
            <person name="Novohradska S."/>
            <person name="Ferling I."/>
            <person name="Riege K."/>
            <person name="Groth M."/>
            <person name="Westermann M."/>
            <person name="Marz M."/>
            <person name="Spaller T."/>
            <person name="Winckler T."/>
            <person name="Schaap P."/>
            <person name="Glockner G."/>
        </authorList>
    </citation>
    <scope>NUCLEOTIDE SEQUENCE [LARGE SCALE GENOMIC DNA]</scope>
    <source>
        <strain evidence="11 12">Jena</strain>
    </source>
</reference>
<proteinExistence type="inferred from homology"/>
<comment type="subcellular location">
    <subcellularLocation>
        <location evidence="8">Cell membrane</location>
        <topology evidence="8">Multi-pass membrane protein</topology>
    </subcellularLocation>
    <subcellularLocation>
        <location evidence="1">Membrane</location>
        <topology evidence="1">Multi-pass membrane protein</topology>
    </subcellularLocation>
</comment>
<evidence type="ECO:0000256" key="4">
    <source>
        <dbReference type="ARBA" id="ARBA00022692"/>
    </source>
</evidence>
<dbReference type="OrthoDB" id="534912at2759"/>
<keyword evidence="4 8" id="KW-0812">Transmembrane</keyword>
<dbReference type="InterPro" id="IPR024041">
    <property type="entry name" value="NH4_transpt_AmtB-like_dom"/>
</dbReference>
<evidence type="ECO:0000256" key="6">
    <source>
        <dbReference type="ARBA" id="ARBA00023136"/>
    </source>
</evidence>
<evidence type="ECO:0000313" key="12">
    <source>
        <dbReference type="Proteomes" id="UP000241769"/>
    </source>
</evidence>
<gene>
    <name evidence="11" type="ORF">PROFUN_10948</name>
</gene>
<feature type="transmembrane region" description="Helical" evidence="8">
    <location>
        <begin position="113"/>
        <end position="133"/>
    </location>
</feature>
<feature type="transmembrane region" description="Helical" evidence="8">
    <location>
        <begin position="347"/>
        <end position="368"/>
    </location>
</feature>
<dbReference type="SUPFAM" id="SSF111352">
    <property type="entry name" value="Ammonium transporter"/>
    <property type="match status" value="1"/>
</dbReference>
<dbReference type="Proteomes" id="UP000241769">
    <property type="component" value="Unassembled WGS sequence"/>
</dbReference>
<organism evidence="11 12">
    <name type="scientific">Planoprotostelium fungivorum</name>
    <dbReference type="NCBI Taxonomy" id="1890364"/>
    <lineage>
        <taxon>Eukaryota</taxon>
        <taxon>Amoebozoa</taxon>
        <taxon>Evosea</taxon>
        <taxon>Variosea</taxon>
        <taxon>Cavosteliida</taxon>
        <taxon>Cavosteliaceae</taxon>
        <taxon>Planoprotostelium</taxon>
    </lineage>
</organism>
<dbReference type="InterPro" id="IPR018047">
    <property type="entry name" value="Ammonium_transpt_CS"/>
</dbReference>
<feature type="transmembrane region" description="Helical" evidence="8">
    <location>
        <begin position="145"/>
        <end position="163"/>
    </location>
</feature>
<evidence type="ECO:0000256" key="1">
    <source>
        <dbReference type="ARBA" id="ARBA00004141"/>
    </source>
</evidence>
<evidence type="ECO:0000256" key="3">
    <source>
        <dbReference type="ARBA" id="ARBA00022448"/>
    </source>
</evidence>
<evidence type="ECO:0000313" key="11">
    <source>
        <dbReference type="EMBL" id="PRP81418.1"/>
    </source>
</evidence>
<sequence length="584" mass="63139">MRSCSEANGREQFDIYTPILRIPTDLKTKMLVRGTEIPYRKTKPLFVSLSDIDCLCYLIARHSSGRFDRILSHTVDVVTSVVVKDSTGITNLAYLMASNNCPSAGTIDSGDTAFVIFSAALVFIQTPAVGFFYGGMVRRKNMLNTIFLSFAAAGVVMVQWALFGYSISFGNHNAGIGNWAWGGLKDVSAYDSNPDYAPTIPHLVYSNFQMMFAAITPALISGAVVERVNTITWLIFVFLWTSLVYDPLAHWVWAGGSQYGADGSCEYVVGWLRNLGAIDFAGGTVIHISSGIAALAFSLVIGKRHEYNFSKPHQPASIPFTVLGTTLLWFGWVGFNGGSALSAGPLAALAAMNTTIAAASGFLTWLIINLAEEKGMRASFLGALIGVVVGLVAITPASGYSILFGVVPAFPSYILLKFKHRLPFDDSLDVFFCHGVGGIVGSLMTGLFATQEVNPAANNGAFYGNGRQFAIQLLAVVVTVGFSGIGTAVLALFLKYTIGLKVSSEAQMDGMDKYCHGEEATNDNEMFDRLSTKFRELIREETNRISTRSSVSSMSDADEQTDVEMDQIPPPHPSPYTAVERDEA</sequence>
<dbReference type="EMBL" id="MDYQ01000125">
    <property type="protein sequence ID" value="PRP81418.1"/>
    <property type="molecule type" value="Genomic_DNA"/>
</dbReference>
<feature type="compositionally biased region" description="Acidic residues" evidence="9">
    <location>
        <begin position="556"/>
        <end position="565"/>
    </location>
</feature>
<feature type="region of interest" description="Disordered" evidence="9">
    <location>
        <begin position="545"/>
        <end position="584"/>
    </location>
</feature>
<dbReference type="GO" id="GO:0005886">
    <property type="term" value="C:plasma membrane"/>
    <property type="evidence" value="ECO:0007669"/>
    <property type="project" value="UniProtKB-SubCell"/>
</dbReference>
<dbReference type="InParanoid" id="A0A2P6NBV4"/>